<dbReference type="GO" id="GO:0008654">
    <property type="term" value="P:phospholipid biosynthetic process"/>
    <property type="evidence" value="ECO:0007669"/>
    <property type="project" value="TreeGrafter"/>
</dbReference>
<dbReference type="InterPro" id="IPR002123">
    <property type="entry name" value="Plipid/glycerol_acylTrfase"/>
</dbReference>
<dbReference type="Pfam" id="PF19277">
    <property type="entry name" value="GPAT_C"/>
    <property type="match status" value="1"/>
</dbReference>
<dbReference type="InterPro" id="IPR033640">
    <property type="entry name" value="FAR_C"/>
</dbReference>
<dbReference type="OMA" id="EWNLETN"/>
<dbReference type="PANTHER" id="PTHR12563:SF17">
    <property type="entry name" value="DIHYDROXYACETONE PHOSPHATE ACYLTRANSFERASE"/>
    <property type="match status" value="1"/>
</dbReference>
<dbReference type="Pfam" id="PF07993">
    <property type="entry name" value="NAD_binding_4"/>
    <property type="match status" value="1"/>
</dbReference>
<reference evidence="3 4" key="1">
    <citation type="submission" date="2014-06" db="EMBL/GenBank/DDBJ databases">
        <authorList>
            <person name="Swart Estienne"/>
        </authorList>
    </citation>
    <scope>NUCLEOTIDE SEQUENCE [LARGE SCALE GENOMIC DNA]</scope>
    <source>
        <strain evidence="3 4">130c</strain>
    </source>
</reference>
<dbReference type="Pfam" id="PF03015">
    <property type="entry name" value="Sterile"/>
    <property type="match status" value="1"/>
</dbReference>
<dbReference type="InParanoid" id="A0A078AE71"/>
<dbReference type="EMBL" id="CCKQ01009096">
    <property type="protein sequence ID" value="CDW80559.1"/>
    <property type="molecule type" value="Genomic_DNA"/>
</dbReference>
<protein>
    <submittedName>
        <fullName evidence="3">Male sterility protein</fullName>
    </submittedName>
</protein>
<sequence length="1157" mass="134382">MIRDFYRDKTLLITGTTGFLGKVVLEKFFRSLSEFKKIYLLVRPKKGTKPMDRVKREILQSPCFDVVRKMPQYDEIINSKIFPIEGDITKDNLALSQSDRQTLINELDVVINCAASVDFNERLCDALQINYFGCHRMYELASQCKNLAVFTHVSTCYTNCEKRGFIKEQIYDIGKDPEQVIDDILRMTPQLQDQNLQQILGEWPNTYTFTKSMAERTLQKIRRPDIPVVILRPSIIGGSLSEPLVGWTDTFSAAGGLSVAVGLGLVNFIKGHKNNISDIVPVDIVSNAIIVSTALGSKRQELKVVHCGTSHLNPITWGQYMEFGFQHIAYEPLKQQVFKPSVKFVPDSRQFQTYFYLKNELPSKIYKKIAQIPGIGGQQMLKDATKLEKINNRSKIMGEMFEHFTLNEWIYESNQIVLMLSEMTESDKVEFNIDPKTINWGFYVRAYIHGMQNYILNEDVINPSQHKAPLIPKNQFTYFEDLKFALLKNPTLTHSDPIRLRHETLQSDHVQDCIHQQLQANKQKLNSLNFKTVTYDRLMKQASKYLNEMQAIIRPTAVRPMLWLVSKIWQRIYDQIIVNEQGLEGLRQLMQQKDQGIILVPTHKSYIDFLLVAYIHYHFKLDLPFTCGDEAFYGVAVAKFFLQSGGGFFSNNKFKEDKLFQSVMSGYIQALMNQNSLIQIFMEKNRSRSGKIQRPSEELFGQILSTYFQGKQNQNRVKDLKFVPVTINYDIVYEGEQFPLELLGESKTPESFARVIKYFSNLNKNIGKVVVKYCEPVSLEAYTNCYLKNNKIEKSTLIADKNCFNNFVDNFGKTLCQTQTDNLVIMVTSLTASILLMHRKGISYDQLLNKIDWLFKEIQARNAELSFNSSPSSAMISTSSLRYLGKFIDQKRNIFEPSVLAKKDFKNLLMLAYYKNNLIHLFINDSEIACCILGYGSILDLQKDYIKIEELQTRYRYLQDLLSEEFVIRKTNKTKDNFLKNLEFMESRGFFQYDKLNQTLKVDINNDQQQYGHAYLCHLLLPYIESYWLTLVYFLTVDNKKSQIDEEQLYNKIQWLAEALFDQGLLKFFESCMLESLRNAIKKYTQMGVLSQKIITKKKESQVFYSLSEEFQDQAKIDEAYEKLIFYMPYPPQVNLPKIQLEIKKIMMSDIQLMPKL</sequence>
<dbReference type="Gene3D" id="3.40.50.720">
    <property type="entry name" value="NAD(P)-binding Rossmann-like Domain"/>
    <property type="match status" value="1"/>
</dbReference>
<keyword evidence="4" id="KW-1185">Reference proteome</keyword>
<dbReference type="GO" id="GO:0004366">
    <property type="term" value="F:glycerol-3-phosphate O-acyltransferase activity"/>
    <property type="evidence" value="ECO:0007669"/>
    <property type="project" value="TreeGrafter"/>
</dbReference>
<dbReference type="GO" id="GO:0019432">
    <property type="term" value="P:triglyceride biosynthetic process"/>
    <property type="evidence" value="ECO:0007669"/>
    <property type="project" value="TreeGrafter"/>
</dbReference>
<dbReference type="SMART" id="SM00563">
    <property type="entry name" value="PlsC"/>
    <property type="match status" value="1"/>
</dbReference>
<evidence type="ECO:0000313" key="3">
    <source>
        <dbReference type="EMBL" id="CDW80559.1"/>
    </source>
</evidence>
<dbReference type="GO" id="GO:0006072">
    <property type="term" value="P:glycerol-3-phosphate metabolic process"/>
    <property type="evidence" value="ECO:0007669"/>
    <property type="project" value="TreeGrafter"/>
</dbReference>
<gene>
    <name evidence="3" type="primary">Contig6355.g6811</name>
    <name evidence="3" type="ORF">STYLEM_9561</name>
</gene>
<dbReference type="InterPro" id="IPR022284">
    <property type="entry name" value="GPAT/DHAPAT"/>
</dbReference>
<dbReference type="InterPro" id="IPR036291">
    <property type="entry name" value="NAD(P)-bd_dom_sf"/>
</dbReference>
<accession>A0A078AE71</accession>
<comment type="subcellular location">
    <subcellularLocation>
        <location evidence="1">Endomembrane system</location>
        <topology evidence="1">Peripheral membrane protein</topology>
    </subcellularLocation>
</comment>
<dbReference type="CDD" id="cd09071">
    <property type="entry name" value="FAR_C"/>
    <property type="match status" value="1"/>
</dbReference>
<dbReference type="PANTHER" id="PTHR12563">
    <property type="entry name" value="GLYCEROL-3-PHOSPHATE ACYLTRANSFERASE"/>
    <property type="match status" value="1"/>
</dbReference>
<dbReference type="CDD" id="cd05236">
    <property type="entry name" value="FAR-N_SDR_e"/>
    <property type="match status" value="1"/>
</dbReference>
<dbReference type="AlphaFoldDB" id="A0A078AE71"/>
<evidence type="ECO:0000313" key="4">
    <source>
        <dbReference type="Proteomes" id="UP000039865"/>
    </source>
</evidence>
<name>A0A078AE71_STYLE</name>
<dbReference type="Pfam" id="PF01553">
    <property type="entry name" value="Acyltransferase"/>
    <property type="match status" value="1"/>
</dbReference>
<dbReference type="FunFam" id="3.40.50.720:FF:000458">
    <property type="entry name" value="Fatty acyl-CoA reductase"/>
    <property type="match status" value="1"/>
</dbReference>
<proteinExistence type="predicted"/>
<dbReference type="Proteomes" id="UP000039865">
    <property type="component" value="Unassembled WGS sequence"/>
</dbReference>
<dbReference type="GO" id="GO:0006631">
    <property type="term" value="P:fatty acid metabolic process"/>
    <property type="evidence" value="ECO:0007669"/>
    <property type="project" value="TreeGrafter"/>
</dbReference>
<feature type="domain" description="Phospholipid/glycerol acyltransferase" evidence="2">
    <location>
        <begin position="597"/>
        <end position="730"/>
    </location>
</feature>
<evidence type="ECO:0000259" key="2">
    <source>
        <dbReference type="SMART" id="SM00563"/>
    </source>
</evidence>
<evidence type="ECO:0000256" key="1">
    <source>
        <dbReference type="ARBA" id="ARBA00004184"/>
    </source>
</evidence>
<dbReference type="InterPro" id="IPR045520">
    <property type="entry name" value="GPAT/DHAPAT_C"/>
</dbReference>
<dbReference type="OrthoDB" id="429813at2759"/>
<dbReference type="InterPro" id="IPR013120">
    <property type="entry name" value="FAR_NAD-bd"/>
</dbReference>
<dbReference type="GO" id="GO:0012505">
    <property type="term" value="C:endomembrane system"/>
    <property type="evidence" value="ECO:0007669"/>
    <property type="project" value="UniProtKB-SubCell"/>
</dbReference>
<organism evidence="3 4">
    <name type="scientific">Stylonychia lemnae</name>
    <name type="common">Ciliate</name>
    <dbReference type="NCBI Taxonomy" id="5949"/>
    <lineage>
        <taxon>Eukaryota</taxon>
        <taxon>Sar</taxon>
        <taxon>Alveolata</taxon>
        <taxon>Ciliophora</taxon>
        <taxon>Intramacronucleata</taxon>
        <taxon>Spirotrichea</taxon>
        <taxon>Stichotrichia</taxon>
        <taxon>Sporadotrichida</taxon>
        <taxon>Oxytrichidae</taxon>
        <taxon>Stylonychinae</taxon>
        <taxon>Stylonychia</taxon>
    </lineage>
</organism>
<dbReference type="GO" id="GO:0031966">
    <property type="term" value="C:mitochondrial membrane"/>
    <property type="evidence" value="ECO:0007669"/>
    <property type="project" value="TreeGrafter"/>
</dbReference>
<dbReference type="SUPFAM" id="SSF51735">
    <property type="entry name" value="NAD(P)-binding Rossmann-fold domains"/>
    <property type="match status" value="1"/>
</dbReference>
<dbReference type="SUPFAM" id="SSF69593">
    <property type="entry name" value="Glycerol-3-phosphate (1)-acyltransferase"/>
    <property type="match status" value="1"/>
</dbReference>